<dbReference type="InterPro" id="IPR003677">
    <property type="entry name" value="ANIS5_cation-bd"/>
</dbReference>
<evidence type="ECO:0000313" key="4">
    <source>
        <dbReference type="Proteomes" id="UP000887575"/>
    </source>
</evidence>
<feature type="compositionally biased region" description="Polar residues" evidence="1">
    <location>
        <begin position="281"/>
        <end position="293"/>
    </location>
</feature>
<proteinExistence type="predicted"/>
<sequence length="293" mass="31313">MKLQLLFVLLLVVVIEAKKKGKKVATTLSPDSGNDDGQDTAADGDSDGAVNAAVMPMVMIRHGPRGGHQGGPAAGVSQNDFPQNMAVMNNPNMASNGGDSPFHHFPQLPFAPPQFLQSLNASELKEFRDIFFNCNLTKSQKLTEMETLAAEIGTDFKTQFDSFVTQIEGNFTAKRANVTKALAEIQIAIPKILAIQADKSLNCEDEQSQIQEVTGSLVYGQSKLVIMLMTGGSKWGMQRGYSGVQPPQWQNGGAPQQPGGFQGNAGASTGHNNIAFPPMSGGQNKPQILQPSQ</sequence>
<evidence type="ECO:0000256" key="1">
    <source>
        <dbReference type="SAM" id="MobiDB-lite"/>
    </source>
</evidence>
<dbReference type="Pfam" id="PF02520">
    <property type="entry name" value="ANIS5_cation-bd"/>
    <property type="match status" value="1"/>
</dbReference>
<evidence type="ECO:0000313" key="5">
    <source>
        <dbReference type="WBParaSite" id="MBELARI_LOCUS18336"/>
    </source>
</evidence>
<organism evidence="4 5">
    <name type="scientific">Mesorhabditis belari</name>
    <dbReference type="NCBI Taxonomy" id="2138241"/>
    <lineage>
        <taxon>Eukaryota</taxon>
        <taxon>Metazoa</taxon>
        <taxon>Ecdysozoa</taxon>
        <taxon>Nematoda</taxon>
        <taxon>Chromadorea</taxon>
        <taxon>Rhabditida</taxon>
        <taxon>Rhabditina</taxon>
        <taxon>Rhabditomorpha</taxon>
        <taxon>Rhabditoidea</taxon>
        <taxon>Rhabditidae</taxon>
        <taxon>Mesorhabditinae</taxon>
        <taxon>Mesorhabditis</taxon>
    </lineage>
</organism>
<reference evidence="5" key="1">
    <citation type="submission" date="2024-02" db="UniProtKB">
        <authorList>
            <consortium name="WormBaseParasite"/>
        </authorList>
    </citation>
    <scope>IDENTIFICATION</scope>
</reference>
<keyword evidence="4" id="KW-1185">Reference proteome</keyword>
<accession>A0AAF3EVV7</accession>
<dbReference type="WBParaSite" id="MBELARI_LOCUS18336">
    <property type="protein sequence ID" value="MBELARI_LOCUS18336"/>
    <property type="gene ID" value="MBELARI_LOCUS18336"/>
</dbReference>
<dbReference type="PANTHER" id="PTHR21593:SF36">
    <property type="entry name" value="DUF148 DOMAIN-CONTAINING PROTEIN-RELATED"/>
    <property type="match status" value="1"/>
</dbReference>
<feature type="compositionally biased region" description="Low complexity" evidence="1">
    <location>
        <begin position="245"/>
        <end position="267"/>
    </location>
</feature>
<feature type="domain" description="SXP/RAL-2 family protein Ani s 5-like cation-binding" evidence="3">
    <location>
        <begin position="123"/>
        <end position="215"/>
    </location>
</feature>
<evidence type="ECO:0000256" key="2">
    <source>
        <dbReference type="SAM" id="SignalP"/>
    </source>
</evidence>
<evidence type="ECO:0000259" key="3">
    <source>
        <dbReference type="Pfam" id="PF02520"/>
    </source>
</evidence>
<feature type="region of interest" description="Disordered" evidence="1">
    <location>
        <begin position="245"/>
        <end position="293"/>
    </location>
</feature>
<dbReference type="Proteomes" id="UP000887575">
    <property type="component" value="Unassembled WGS sequence"/>
</dbReference>
<dbReference type="PANTHER" id="PTHR21593">
    <property type="entry name" value="PRION-LIKE- Q/N-RICH -DOMAIN-BEARING PROTEIN PROTEIN"/>
    <property type="match status" value="1"/>
</dbReference>
<keyword evidence="2" id="KW-0732">Signal</keyword>
<feature type="region of interest" description="Disordered" evidence="1">
    <location>
        <begin position="23"/>
        <end position="48"/>
    </location>
</feature>
<feature type="compositionally biased region" description="Acidic residues" evidence="1">
    <location>
        <begin position="33"/>
        <end position="46"/>
    </location>
</feature>
<feature type="chain" id="PRO_5042180909" evidence="2">
    <location>
        <begin position="18"/>
        <end position="293"/>
    </location>
</feature>
<protein>
    <submittedName>
        <fullName evidence="5">SXP/RAL-2 family protein Ani s 5-like cation-binding domain-containing protein</fullName>
    </submittedName>
</protein>
<feature type="signal peptide" evidence="2">
    <location>
        <begin position="1"/>
        <end position="17"/>
    </location>
</feature>
<dbReference type="AlphaFoldDB" id="A0AAF3EVV7"/>
<name>A0AAF3EVV7_9BILA</name>
<dbReference type="InterPro" id="IPR052823">
    <property type="entry name" value="SXP/RAL-2_related"/>
</dbReference>